<dbReference type="EMBL" id="QPFP01000190">
    <property type="protein sequence ID" value="TEB19447.1"/>
    <property type="molecule type" value="Genomic_DNA"/>
</dbReference>
<dbReference type="AlphaFoldDB" id="A0A4Y7SCJ7"/>
<evidence type="ECO:0000313" key="1">
    <source>
        <dbReference type="EMBL" id="TEB19447.1"/>
    </source>
</evidence>
<accession>A0A4Y7SCJ7</accession>
<comment type="caution">
    <text evidence="1">The sequence shown here is derived from an EMBL/GenBank/DDBJ whole genome shotgun (WGS) entry which is preliminary data.</text>
</comment>
<reference evidence="1 2" key="1">
    <citation type="journal article" date="2019" name="Nat. Ecol. Evol.">
        <title>Megaphylogeny resolves global patterns of mushroom evolution.</title>
        <authorList>
            <person name="Varga T."/>
            <person name="Krizsan K."/>
            <person name="Foldi C."/>
            <person name="Dima B."/>
            <person name="Sanchez-Garcia M."/>
            <person name="Sanchez-Ramirez S."/>
            <person name="Szollosi G.J."/>
            <person name="Szarkandi J.G."/>
            <person name="Papp V."/>
            <person name="Albert L."/>
            <person name="Andreopoulos W."/>
            <person name="Angelini C."/>
            <person name="Antonin V."/>
            <person name="Barry K.W."/>
            <person name="Bougher N.L."/>
            <person name="Buchanan P."/>
            <person name="Buyck B."/>
            <person name="Bense V."/>
            <person name="Catcheside P."/>
            <person name="Chovatia M."/>
            <person name="Cooper J."/>
            <person name="Damon W."/>
            <person name="Desjardin D."/>
            <person name="Finy P."/>
            <person name="Geml J."/>
            <person name="Haridas S."/>
            <person name="Hughes K."/>
            <person name="Justo A."/>
            <person name="Karasinski D."/>
            <person name="Kautmanova I."/>
            <person name="Kiss B."/>
            <person name="Kocsube S."/>
            <person name="Kotiranta H."/>
            <person name="LaButti K.M."/>
            <person name="Lechner B.E."/>
            <person name="Liimatainen K."/>
            <person name="Lipzen A."/>
            <person name="Lukacs Z."/>
            <person name="Mihaltcheva S."/>
            <person name="Morgado L.N."/>
            <person name="Niskanen T."/>
            <person name="Noordeloos M.E."/>
            <person name="Ohm R.A."/>
            <person name="Ortiz-Santana B."/>
            <person name="Ovrebo C."/>
            <person name="Racz N."/>
            <person name="Riley R."/>
            <person name="Savchenko A."/>
            <person name="Shiryaev A."/>
            <person name="Soop K."/>
            <person name="Spirin V."/>
            <person name="Szebenyi C."/>
            <person name="Tomsovsky M."/>
            <person name="Tulloss R.E."/>
            <person name="Uehling J."/>
            <person name="Grigoriev I.V."/>
            <person name="Vagvolgyi C."/>
            <person name="Papp T."/>
            <person name="Martin F.M."/>
            <person name="Miettinen O."/>
            <person name="Hibbett D.S."/>
            <person name="Nagy L.G."/>
        </authorList>
    </citation>
    <scope>NUCLEOTIDE SEQUENCE [LARGE SCALE GENOMIC DNA]</scope>
    <source>
        <strain evidence="1 2">FP101781</strain>
    </source>
</reference>
<dbReference type="Proteomes" id="UP000298030">
    <property type="component" value="Unassembled WGS sequence"/>
</dbReference>
<proteinExistence type="predicted"/>
<protein>
    <submittedName>
        <fullName evidence="1">Uncharacterized protein</fullName>
    </submittedName>
</protein>
<evidence type="ECO:0000313" key="2">
    <source>
        <dbReference type="Proteomes" id="UP000298030"/>
    </source>
</evidence>
<organism evidence="1 2">
    <name type="scientific">Coprinellus micaceus</name>
    <name type="common">Glistening ink-cap mushroom</name>
    <name type="synonym">Coprinus micaceus</name>
    <dbReference type="NCBI Taxonomy" id="71717"/>
    <lineage>
        <taxon>Eukaryota</taxon>
        <taxon>Fungi</taxon>
        <taxon>Dikarya</taxon>
        <taxon>Basidiomycota</taxon>
        <taxon>Agaricomycotina</taxon>
        <taxon>Agaricomycetes</taxon>
        <taxon>Agaricomycetidae</taxon>
        <taxon>Agaricales</taxon>
        <taxon>Agaricineae</taxon>
        <taxon>Psathyrellaceae</taxon>
        <taxon>Coprinellus</taxon>
    </lineage>
</organism>
<dbReference type="OrthoDB" id="3040627at2759"/>
<sequence>MDSFTTIFFTSTASTAPVEVPSDQENKTAQGGGTYCVVFAKDIPADEENKTAQGGGTLLHYCLSAPLLNQPPSSRSTQYHTHIPLTL</sequence>
<keyword evidence="2" id="KW-1185">Reference proteome</keyword>
<gene>
    <name evidence="1" type="ORF">FA13DRAFT_1802200</name>
</gene>
<name>A0A4Y7SCJ7_COPMI</name>